<evidence type="ECO:0000313" key="2">
    <source>
        <dbReference type="Proteomes" id="UP000789702"/>
    </source>
</evidence>
<keyword evidence="2" id="KW-1185">Reference proteome</keyword>
<dbReference type="Proteomes" id="UP000789702">
    <property type="component" value="Unassembled WGS sequence"/>
</dbReference>
<organism evidence="1 2">
    <name type="scientific">Dentiscutata heterogama</name>
    <dbReference type="NCBI Taxonomy" id="1316150"/>
    <lineage>
        <taxon>Eukaryota</taxon>
        <taxon>Fungi</taxon>
        <taxon>Fungi incertae sedis</taxon>
        <taxon>Mucoromycota</taxon>
        <taxon>Glomeromycotina</taxon>
        <taxon>Glomeromycetes</taxon>
        <taxon>Diversisporales</taxon>
        <taxon>Gigasporaceae</taxon>
        <taxon>Dentiscutata</taxon>
    </lineage>
</organism>
<accession>A0ACA9KDH6</accession>
<evidence type="ECO:0000313" key="1">
    <source>
        <dbReference type="EMBL" id="CAG8467517.1"/>
    </source>
</evidence>
<comment type="caution">
    <text evidence="1">The sequence shown here is derived from an EMBL/GenBank/DDBJ whole genome shotgun (WGS) entry which is preliminary data.</text>
</comment>
<protein>
    <submittedName>
        <fullName evidence="1">6664_t:CDS:1</fullName>
    </submittedName>
</protein>
<dbReference type="EMBL" id="CAJVPU010000976">
    <property type="protein sequence ID" value="CAG8467517.1"/>
    <property type="molecule type" value="Genomic_DNA"/>
</dbReference>
<gene>
    <name evidence="1" type="ORF">DHETER_LOCUS1563</name>
</gene>
<name>A0ACA9KDH6_9GLOM</name>
<sequence length="63" mass="7168">MSNLPELEIDKQFQKDQFKTSKLPKPIESKSRVVSNIPFKEADSLKPNNEGSLQLGIAWIKIL</sequence>
<proteinExistence type="predicted"/>
<reference evidence="1" key="1">
    <citation type="submission" date="2021-06" db="EMBL/GenBank/DDBJ databases">
        <authorList>
            <person name="Kallberg Y."/>
            <person name="Tangrot J."/>
            <person name="Rosling A."/>
        </authorList>
    </citation>
    <scope>NUCLEOTIDE SEQUENCE</scope>
    <source>
        <strain evidence="1">IL203A</strain>
    </source>
</reference>